<comment type="caution">
    <text evidence="6">The sequence shown here is derived from an EMBL/GenBank/DDBJ whole genome shotgun (WGS) entry which is preliminary data.</text>
</comment>
<proteinExistence type="predicted"/>
<dbReference type="RefSeq" id="WP_141879751.1">
    <property type="nucleotide sequence ID" value="NZ_VFOM01000001.1"/>
</dbReference>
<keyword evidence="2 5" id="KW-0812">Transmembrane</keyword>
<protein>
    <submittedName>
        <fullName evidence="6">Putative membrane protein</fullName>
    </submittedName>
</protein>
<feature type="transmembrane region" description="Helical" evidence="5">
    <location>
        <begin position="75"/>
        <end position="96"/>
    </location>
</feature>
<comment type="subcellular location">
    <subcellularLocation>
        <location evidence="1">Membrane</location>
        <topology evidence="1">Multi-pass membrane protein</topology>
    </subcellularLocation>
</comment>
<dbReference type="Pfam" id="PF13564">
    <property type="entry name" value="DoxX_2"/>
    <property type="match status" value="1"/>
</dbReference>
<dbReference type="EMBL" id="VFOM01000001">
    <property type="protein sequence ID" value="TQL47513.1"/>
    <property type="molecule type" value="Genomic_DNA"/>
</dbReference>
<evidence type="ECO:0000256" key="2">
    <source>
        <dbReference type="ARBA" id="ARBA00022692"/>
    </source>
</evidence>
<feature type="transmembrane region" description="Helical" evidence="5">
    <location>
        <begin position="47"/>
        <end position="69"/>
    </location>
</feature>
<dbReference type="PANTHER" id="PTHR36974:SF1">
    <property type="entry name" value="DOXX FAMILY MEMBRANE PROTEIN"/>
    <property type="match status" value="1"/>
</dbReference>
<evidence type="ECO:0000256" key="4">
    <source>
        <dbReference type="ARBA" id="ARBA00023136"/>
    </source>
</evidence>
<accession>A0A542YHE4</accession>
<dbReference type="InterPro" id="IPR032808">
    <property type="entry name" value="DoxX"/>
</dbReference>
<dbReference type="OrthoDB" id="5120128at2"/>
<evidence type="ECO:0000313" key="7">
    <source>
        <dbReference type="Proteomes" id="UP000317998"/>
    </source>
</evidence>
<dbReference type="AlphaFoldDB" id="A0A542YHE4"/>
<keyword evidence="4 5" id="KW-0472">Membrane</keyword>
<evidence type="ECO:0000256" key="3">
    <source>
        <dbReference type="ARBA" id="ARBA00022989"/>
    </source>
</evidence>
<feature type="transmembrane region" description="Helical" evidence="5">
    <location>
        <begin position="108"/>
        <end position="127"/>
    </location>
</feature>
<keyword evidence="3 5" id="KW-1133">Transmembrane helix</keyword>
<evidence type="ECO:0000313" key="6">
    <source>
        <dbReference type="EMBL" id="TQL47513.1"/>
    </source>
</evidence>
<dbReference type="PANTHER" id="PTHR36974">
    <property type="entry name" value="MEMBRANE PROTEIN-RELATED"/>
    <property type="match status" value="1"/>
</dbReference>
<feature type="transmembrane region" description="Helical" evidence="5">
    <location>
        <begin position="6"/>
        <end position="26"/>
    </location>
</feature>
<gene>
    <name evidence="6" type="ORF">FB562_0576</name>
</gene>
<reference evidence="6 7" key="1">
    <citation type="submission" date="2019-06" db="EMBL/GenBank/DDBJ databases">
        <title>Sequencing the genomes of 1000 actinobacteria strains.</title>
        <authorList>
            <person name="Klenk H.-P."/>
        </authorList>
    </citation>
    <scope>NUCLEOTIDE SEQUENCE [LARGE SCALE GENOMIC DNA]</scope>
    <source>
        <strain evidence="6 7">DSM 26477</strain>
    </source>
</reference>
<dbReference type="Proteomes" id="UP000317998">
    <property type="component" value="Unassembled WGS sequence"/>
</dbReference>
<keyword evidence="7" id="KW-1185">Reference proteome</keyword>
<dbReference type="GO" id="GO:0016020">
    <property type="term" value="C:membrane"/>
    <property type="evidence" value="ECO:0007669"/>
    <property type="project" value="UniProtKB-SubCell"/>
</dbReference>
<sequence>MLETVQTIIRIALALVFIGMGASHFVPTVKRTMAAMIPPRLRWAGMLSPRNLVVITGVLEIAGGIGLLIPATTVTAGVCLALLLIAVFPANSYAARRPEKFGRVAVPLVPRLIGQIVLIALVLFAVWPL</sequence>
<evidence type="ECO:0000256" key="5">
    <source>
        <dbReference type="SAM" id="Phobius"/>
    </source>
</evidence>
<organism evidence="6 7">
    <name type="scientific">Homoserinimonas aerilata</name>
    <dbReference type="NCBI Taxonomy" id="1162970"/>
    <lineage>
        <taxon>Bacteria</taxon>
        <taxon>Bacillati</taxon>
        <taxon>Actinomycetota</taxon>
        <taxon>Actinomycetes</taxon>
        <taxon>Micrococcales</taxon>
        <taxon>Microbacteriaceae</taxon>
        <taxon>Homoserinimonas</taxon>
    </lineage>
</organism>
<evidence type="ECO:0000256" key="1">
    <source>
        <dbReference type="ARBA" id="ARBA00004141"/>
    </source>
</evidence>
<name>A0A542YHE4_9MICO</name>